<protein>
    <submittedName>
        <fullName evidence="1">Uncharacterized protein</fullName>
    </submittedName>
</protein>
<comment type="caution">
    <text evidence="1">The sequence shown here is derived from an EMBL/GenBank/DDBJ whole genome shotgun (WGS) entry which is preliminary data.</text>
</comment>
<keyword evidence="2" id="KW-1185">Reference proteome</keyword>
<dbReference type="Proteomes" id="UP000827976">
    <property type="component" value="Chromosome 13"/>
</dbReference>
<gene>
    <name evidence="1" type="ORF">IHE45_13G032000</name>
</gene>
<name>A0ACB7UXA6_DIOAL</name>
<reference evidence="2" key="1">
    <citation type="journal article" date="2022" name="Nat. Commun.">
        <title>Chromosome evolution and the genetic basis of agronomically important traits in greater yam.</title>
        <authorList>
            <person name="Bredeson J.V."/>
            <person name="Lyons J.B."/>
            <person name="Oniyinde I.O."/>
            <person name="Okereke N.R."/>
            <person name="Kolade O."/>
            <person name="Nnabue I."/>
            <person name="Nwadili C.O."/>
            <person name="Hribova E."/>
            <person name="Parker M."/>
            <person name="Nwogha J."/>
            <person name="Shu S."/>
            <person name="Carlson J."/>
            <person name="Kariba R."/>
            <person name="Muthemba S."/>
            <person name="Knop K."/>
            <person name="Barton G.J."/>
            <person name="Sherwood A.V."/>
            <person name="Lopez-Montes A."/>
            <person name="Asiedu R."/>
            <person name="Jamnadass R."/>
            <person name="Muchugi A."/>
            <person name="Goodstein D."/>
            <person name="Egesi C.N."/>
            <person name="Featherston J."/>
            <person name="Asfaw A."/>
            <person name="Simpson G.G."/>
            <person name="Dolezel J."/>
            <person name="Hendre P.S."/>
            <person name="Van Deynze A."/>
            <person name="Kumar P.L."/>
            <person name="Obidiegwu J.E."/>
            <person name="Bhattacharjee R."/>
            <person name="Rokhsar D.S."/>
        </authorList>
    </citation>
    <scope>NUCLEOTIDE SEQUENCE [LARGE SCALE GENOMIC DNA]</scope>
    <source>
        <strain evidence="2">cv. TDa95/00328</strain>
    </source>
</reference>
<evidence type="ECO:0000313" key="2">
    <source>
        <dbReference type="Proteomes" id="UP000827976"/>
    </source>
</evidence>
<sequence>MFCGTGNFSHVDEDPSAPSTPKESKKKNKNPYSQRGLDKKEKIMAKSGSKDTAMVKFMYSNSNDWVPIIIKLKDEKKKPLTKISVPESPQSPVKEQPEVVPVPEKSKVVEKRSSLGRWRCHYWSMVLVLILLSLVLFGKVFAICCTSIWWYLVPSMHDGTNVRRRKKDYGRRLSDKKLGEASSPKHLVNHRKG</sequence>
<organism evidence="1 2">
    <name type="scientific">Dioscorea alata</name>
    <name type="common">Purple yam</name>
    <dbReference type="NCBI Taxonomy" id="55571"/>
    <lineage>
        <taxon>Eukaryota</taxon>
        <taxon>Viridiplantae</taxon>
        <taxon>Streptophyta</taxon>
        <taxon>Embryophyta</taxon>
        <taxon>Tracheophyta</taxon>
        <taxon>Spermatophyta</taxon>
        <taxon>Magnoliopsida</taxon>
        <taxon>Liliopsida</taxon>
        <taxon>Dioscoreales</taxon>
        <taxon>Dioscoreaceae</taxon>
        <taxon>Dioscorea</taxon>
    </lineage>
</organism>
<evidence type="ECO:0000313" key="1">
    <source>
        <dbReference type="EMBL" id="KAH7665401.1"/>
    </source>
</evidence>
<accession>A0ACB7UXA6</accession>
<proteinExistence type="predicted"/>
<dbReference type="EMBL" id="CM037023">
    <property type="protein sequence ID" value="KAH7665401.1"/>
    <property type="molecule type" value="Genomic_DNA"/>
</dbReference>